<evidence type="ECO:0000313" key="2">
    <source>
        <dbReference type="EMBL" id="SMP27843.1"/>
    </source>
</evidence>
<reference evidence="2 3" key="1">
    <citation type="submission" date="2017-05" db="EMBL/GenBank/DDBJ databases">
        <authorList>
            <person name="Varghese N."/>
            <person name="Submissions S."/>
        </authorList>
    </citation>
    <scope>NUCLEOTIDE SEQUENCE [LARGE SCALE GENOMIC DNA]</scope>
    <source>
        <strain evidence="2 3">DSM 15360</strain>
    </source>
</reference>
<dbReference type="InterPro" id="IPR026444">
    <property type="entry name" value="Secre_tail"/>
</dbReference>
<keyword evidence="1" id="KW-0472">Membrane</keyword>
<evidence type="ECO:0000256" key="1">
    <source>
        <dbReference type="SAM" id="Phobius"/>
    </source>
</evidence>
<organism evidence="2 3">
    <name type="scientific">Algoriphagus winogradskyi</name>
    <dbReference type="NCBI Taxonomy" id="237017"/>
    <lineage>
        <taxon>Bacteria</taxon>
        <taxon>Pseudomonadati</taxon>
        <taxon>Bacteroidota</taxon>
        <taxon>Cytophagia</taxon>
        <taxon>Cytophagales</taxon>
        <taxon>Cyclobacteriaceae</taxon>
        <taxon>Algoriphagus</taxon>
    </lineage>
</organism>
<dbReference type="EMBL" id="FXUA01000005">
    <property type="protein sequence ID" value="SMP27843.1"/>
    <property type="molecule type" value="Genomic_DNA"/>
</dbReference>
<dbReference type="Gene3D" id="2.60.40.10">
    <property type="entry name" value="Immunoglobulins"/>
    <property type="match status" value="1"/>
</dbReference>
<keyword evidence="3" id="KW-1185">Reference proteome</keyword>
<feature type="transmembrane region" description="Helical" evidence="1">
    <location>
        <begin position="12"/>
        <end position="34"/>
    </location>
</feature>
<protein>
    <submittedName>
        <fullName evidence="2">Por secretion system C-terminal sorting domain-containing protein</fullName>
    </submittedName>
</protein>
<dbReference type="RefSeq" id="WP_283413643.1">
    <property type="nucleotide sequence ID" value="NZ_FXUA01000005.1"/>
</dbReference>
<dbReference type="Proteomes" id="UP001157915">
    <property type="component" value="Unassembled WGS sequence"/>
</dbReference>
<evidence type="ECO:0000313" key="3">
    <source>
        <dbReference type="Proteomes" id="UP001157915"/>
    </source>
</evidence>
<sequence>MKTRGKTLAWKALFQCRIYFIFSAVTLYCLWFNLCLCQETGSYRTIASGNFSTVSIWQIYDGAIWTAASVKPSQTNDIYIDKNHKVTLTGNEEVKSLFINAETGAGEKFNINGRNINIYGSLQAFSGAAPGSPSGTWNSQNWIGNSITSTLTFKGNSRIIIPKNAWSGFTTQSRYTVIFDPGPGVILTIEEPFKAVKFIVRSGTLHQKLDTSVMPNFCSSLSFNTETSYYPPGAFGDFLIESNGKFISECNENIIARSISGSVSALLFELQTGGELILEGTSPRIEAANFRMEGKVIFRGGSSTKSILAPTFADAGTLSSFHHIEIQGLQNVQFPSTLTITGDLSRIGSGQFLTNNSHLTFSGTADQEIVGFAFSPQDLTVNKSDGKLKLDQNMSVLRNLTMLDGKLDFQNNSLTINTSNSGVLNYQAGSWENLSSFTYANVPITFTATNGSFPFGDRYHGGIRKVQLLGINAGGNLTINYTEYKGADFNPSFNDLDGTPILYRLFSYFNFSGLNTSTNPLELRISAQNLIVDEPEDLRLVCTGYAAPGTHIESSDATNLWAIRNLTFDDLPGKNFTVGSFRTLSILPVTWLSLSVSFKENIKHITWSVAGENENEKFEIYRSDSPLTKWEKIGEVPSQGNSDSPAFYSFSDISLSTPVTTYYQIRLIDLSGQSSWSKVVRLDKLSGNINDQFSIFPNPHSSGSIRVILPESYNAENTQVFIYSTQGVLISSFGYSEIKFTEELQLLKPGFYFVTFSNSVKSLQTRWVKK</sequence>
<comment type="caution">
    <text evidence="2">The sequence shown here is derived from an EMBL/GenBank/DDBJ whole genome shotgun (WGS) entry which is preliminary data.</text>
</comment>
<name>A0ABY1P7P8_9BACT</name>
<accession>A0ABY1P7P8</accession>
<gene>
    <name evidence="2" type="ORF">SAMN06265367_105184</name>
</gene>
<dbReference type="NCBIfam" id="TIGR04183">
    <property type="entry name" value="Por_Secre_tail"/>
    <property type="match status" value="1"/>
</dbReference>
<keyword evidence="1" id="KW-1133">Transmembrane helix</keyword>
<proteinExistence type="predicted"/>
<dbReference type="InterPro" id="IPR013783">
    <property type="entry name" value="Ig-like_fold"/>
</dbReference>
<keyword evidence="1" id="KW-0812">Transmembrane</keyword>